<accession>A0A210PUG7</accession>
<dbReference type="OrthoDB" id="6084362at2759"/>
<dbReference type="GO" id="GO:0005509">
    <property type="term" value="F:calcium ion binding"/>
    <property type="evidence" value="ECO:0007669"/>
    <property type="project" value="InterPro"/>
</dbReference>
<gene>
    <name evidence="2" type="ORF">KP79_PYT06494</name>
</gene>
<proteinExistence type="predicted"/>
<feature type="signal peptide" evidence="1">
    <location>
        <begin position="1"/>
        <end position="33"/>
    </location>
</feature>
<evidence type="ECO:0000313" key="2">
    <source>
        <dbReference type="EMBL" id="OWF40094.1"/>
    </source>
</evidence>
<name>A0A210PUG7_MIZYE</name>
<dbReference type="InterPro" id="IPR001299">
    <property type="entry name" value="Ependymin"/>
</dbReference>
<dbReference type="AlphaFoldDB" id="A0A210PUG7"/>
<feature type="chain" id="PRO_5012894248" description="Mammalian ependymin-related protein 1" evidence="1">
    <location>
        <begin position="34"/>
        <end position="251"/>
    </location>
</feature>
<evidence type="ECO:0008006" key="4">
    <source>
        <dbReference type="Google" id="ProtNLM"/>
    </source>
</evidence>
<reference evidence="2 3" key="1">
    <citation type="journal article" date="2017" name="Nat. Ecol. Evol.">
        <title>Scallop genome provides insights into evolution of bilaterian karyotype and development.</title>
        <authorList>
            <person name="Wang S."/>
            <person name="Zhang J."/>
            <person name="Jiao W."/>
            <person name="Li J."/>
            <person name="Xun X."/>
            <person name="Sun Y."/>
            <person name="Guo X."/>
            <person name="Huan P."/>
            <person name="Dong B."/>
            <person name="Zhang L."/>
            <person name="Hu X."/>
            <person name="Sun X."/>
            <person name="Wang J."/>
            <person name="Zhao C."/>
            <person name="Wang Y."/>
            <person name="Wang D."/>
            <person name="Huang X."/>
            <person name="Wang R."/>
            <person name="Lv J."/>
            <person name="Li Y."/>
            <person name="Zhang Z."/>
            <person name="Liu B."/>
            <person name="Lu W."/>
            <person name="Hui Y."/>
            <person name="Liang J."/>
            <person name="Zhou Z."/>
            <person name="Hou R."/>
            <person name="Li X."/>
            <person name="Liu Y."/>
            <person name="Li H."/>
            <person name="Ning X."/>
            <person name="Lin Y."/>
            <person name="Zhao L."/>
            <person name="Xing Q."/>
            <person name="Dou J."/>
            <person name="Li Y."/>
            <person name="Mao J."/>
            <person name="Guo H."/>
            <person name="Dou H."/>
            <person name="Li T."/>
            <person name="Mu C."/>
            <person name="Jiang W."/>
            <person name="Fu Q."/>
            <person name="Fu X."/>
            <person name="Miao Y."/>
            <person name="Liu J."/>
            <person name="Yu Q."/>
            <person name="Li R."/>
            <person name="Liao H."/>
            <person name="Li X."/>
            <person name="Kong Y."/>
            <person name="Jiang Z."/>
            <person name="Chourrout D."/>
            <person name="Li R."/>
            <person name="Bao Z."/>
        </authorList>
    </citation>
    <scope>NUCLEOTIDE SEQUENCE [LARGE SCALE GENOMIC DNA]</scope>
    <source>
        <strain evidence="2 3">PY_sf001</strain>
    </source>
</reference>
<dbReference type="GO" id="GO:0007160">
    <property type="term" value="P:cell-matrix adhesion"/>
    <property type="evidence" value="ECO:0007669"/>
    <property type="project" value="InterPro"/>
</dbReference>
<dbReference type="Proteomes" id="UP000242188">
    <property type="component" value="Unassembled WGS sequence"/>
</dbReference>
<dbReference type="EMBL" id="NEDP02005488">
    <property type="protein sequence ID" value="OWF40094.1"/>
    <property type="molecule type" value="Genomic_DNA"/>
</dbReference>
<sequence>MCIDTSSFITLIKMTRFVAVLVFLLTIISPASSEPKCCMLNKWEGLVYFGIGAVDKQNSSGIPGSDKTDLYITNGTVHVSYDQDNGLTYIGFDRYTRSVQSPPERSRGSLITNYKTKFQYLVYENGTCERSQLTDNMTVYCASDFLKNDNFPMGRIVGATPVTNIEVLPGSFFSSIYTTTYQDGAHCMPLYLAIVNNWPGSDGAGAGGADVLDIKEGISDPSVFTPPPNCSKQISEKSKDPVFLWLSSFFG</sequence>
<keyword evidence="1" id="KW-0732">Signal</keyword>
<comment type="caution">
    <text evidence="2">The sequence shown here is derived from an EMBL/GenBank/DDBJ whole genome shotgun (WGS) entry which is preliminary data.</text>
</comment>
<evidence type="ECO:0000313" key="3">
    <source>
        <dbReference type="Proteomes" id="UP000242188"/>
    </source>
</evidence>
<dbReference type="PANTHER" id="PTHR10697">
    <property type="entry name" value="MAMMALIAN EPENDYMIN-RELATED PROTEIN 1"/>
    <property type="match status" value="1"/>
</dbReference>
<keyword evidence="3" id="KW-1185">Reference proteome</keyword>
<dbReference type="GO" id="GO:0005576">
    <property type="term" value="C:extracellular region"/>
    <property type="evidence" value="ECO:0007669"/>
    <property type="project" value="InterPro"/>
</dbReference>
<evidence type="ECO:0000256" key="1">
    <source>
        <dbReference type="SAM" id="SignalP"/>
    </source>
</evidence>
<organism evidence="2 3">
    <name type="scientific">Mizuhopecten yessoensis</name>
    <name type="common">Japanese scallop</name>
    <name type="synonym">Patinopecten yessoensis</name>
    <dbReference type="NCBI Taxonomy" id="6573"/>
    <lineage>
        <taxon>Eukaryota</taxon>
        <taxon>Metazoa</taxon>
        <taxon>Spiralia</taxon>
        <taxon>Lophotrochozoa</taxon>
        <taxon>Mollusca</taxon>
        <taxon>Bivalvia</taxon>
        <taxon>Autobranchia</taxon>
        <taxon>Pteriomorphia</taxon>
        <taxon>Pectinida</taxon>
        <taxon>Pectinoidea</taxon>
        <taxon>Pectinidae</taxon>
        <taxon>Mizuhopecten</taxon>
    </lineage>
</organism>
<dbReference type="PANTHER" id="PTHR10697:SF13">
    <property type="entry name" value="RICIN B LECTIN DOMAIN-CONTAINING PROTEIN"/>
    <property type="match status" value="1"/>
</dbReference>
<dbReference type="GO" id="GO:0005764">
    <property type="term" value="C:lysosome"/>
    <property type="evidence" value="ECO:0007669"/>
    <property type="project" value="TreeGrafter"/>
</dbReference>
<protein>
    <recommendedName>
        <fullName evidence="4">Mammalian ependymin-related protein 1</fullName>
    </recommendedName>
</protein>